<gene>
    <name evidence="2" type="ORF">Cni_G25317</name>
</gene>
<reference evidence="2 3" key="1">
    <citation type="submission" date="2023-10" db="EMBL/GenBank/DDBJ databases">
        <title>Chromosome-scale genome assembly provides insights into flower coloration mechanisms of Canna indica.</title>
        <authorList>
            <person name="Li C."/>
        </authorList>
    </citation>
    <scope>NUCLEOTIDE SEQUENCE [LARGE SCALE GENOMIC DNA]</scope>
    <source>
        <tissue evidence="2">Flower</tissue>
    </source>
</reference>
<feature type="compositionally biased region" description="Basic residues" evidence="1">
    <location>
        <begin position="62"/>
        <end position="73"/>
    </location>
</feature>
<proteinExistence type="predicted"/>
<organism evidence="2 3">
    <name type="scientific">Canna indica</name>
    <name type="common">Indian-shot</name>
    <dbReference type="NCBI Taxonomy" id="4628"/>
    <lineage>
        <taxon>Eukaryota</taxon>
        <taxon>Viridiplantae</taxon>
        <taxon>Streptophyta</taxon>
        <taxon>Embryophyta</taxon>
        <taxon>Tracheophyta</taxon>
        <taxon>Spermatophyta</taxon>
        <taxon>Magnoliopsida</taxon>
        <taxon>Liliopsida</taxon>
        <taxon>Zingiberales</taxon>
        <taxon>Cannaceae</taxon>
        <taxon>Canna</taxon>
    </lineage>
</organism>
<feature type="compositionally biased region" description="Basic and acidic residues" evidence="1">
    <location>
        <begin position="76"/>
        <end position="89"/>
    </location>
</feature>
<dbReference type="Proteomes" id="UP001327560">
    <property type="component" value="Chromosome 8"/>
</dbReference>
<name>A0AAQ3QQD0_9LILI</name>
<evidence type="ECO:0000256" key="1">
    <source>
        <dbReference type="SAM" id="MobiDB-lite"/>
    </source>
</evidence>
<evidence type="ECO:0000313" key="3">
    <source>
        <dbReference type="Proteomes" id="UP001327560"/>
    </source>
</evidence>
<dbReference type="AlphaFoldDB" id="A0AAQ3QQD0"/>
<dbReference type="EMBL" id="CP136897">
    <property type="protein sequence ID" value="WOL16530.1"/>
    <property type="molecule type" value="Genomic_DNA"/>
</dbReference>
<feature type="region of interest" description="Disordered" evidence="1">
    <location>
        <begin position="62"/>
        <end position="89"/>
    </location>
</feature>
<keyword evidence="3" id="KW-1185">Reference proteome</keyword>
<accession>A0AAQ3QQD0</accession>
<evidence type="ECO:0000313" key="2">
    <source>
        <dbReference type="EMBL" id="WOL16530.1"/>
    </source>
</evidence>
<protein>
    <submittedName>
        <fullName evidence="2">Uncharacterized protein</fullName>
    </submittedName>
</protein>
<sequence length="112" mass="13002">MNQSRRKAKNRYLDALLLRAKTLDRGAAVGRPRVRAVAERKQQGDMWMLSWMGQGQMWWRKRNGSERRRRSMATRRGGDAGERAMRESGDAEATATLKLFLYGRRGRSRFSV</sequence>